<comment type="caution">
    <text evidence="1">The sequence shown here is derived from an EMBL/GenBank/DDBJ whole genome shotgun (WGS) entry which is preliminary data.</text>
</comment>
<accession>A0A3M7QKH9</accession>
<dbReference type="EMBL" id="REGN01005847">
    <property type="protein sequence ID" value="RNA11803.1"/>
    <property type="molecule type" value="Genomic_DNA"/>
</dbReference>
<organism evidence="1 2">
    <name type="scientific">Brachionus plicatilis</name>
    <name type="common">Marine rotifer</name>
    <name type="synonym">Brachionus muelleri</name>
    <dbReference type="NCBI Taxonomy" id="10195"/>
    <lineage>
        <taxon>Eukaryota</taxon>
        <taxon>Metazoa</taxon>
        <taxon>Spiralia</taxon>
        <taxon>Gnathifera</taxon>
        <taxon>Rotifera</taxon>
        <taxon>Eurotatoria</taxon>
        <taxon>Monogononta</taxon>
        <taxon>Pseudotrocha</taxon>
        <taxon>Ploima</taxon>
        <taxon>Brachionidae</taxon>
        <taxon>Brachionus</taxon>
    </lineage>
</organism>
<reference evidence="1 2" key="1">
    <citation type="journal article" date="2018" name="Sci. Rep.">
        <title>Genomic signatures of local adaptation to the degree of environmental predictability in rotifers.</title>
        <authorList>
            <person name="Franch-Gras L."/>
            <person name="Hahn C."/>
            <person name="Garcia-Roger E.M."/>
            <person name="Carmona M.J."/>
            <person name="Serra M."/>
            <person name="Gomez A."/>
        </authorList>
    </citation>
    <scope>NUCLEOTIDE SEQUENCE [LARGE SCALE GENOMIC DNA]</scope>
    <source>
        <strain evidence="1">HYR1</strain>
    </source>
</reference>
<evidence type="ECO:0000313" key="1">
    <source>
        <dbReference type="EMBL" id="RNA11803.1"/>
    </source>
</evidence>
<name>A0A3M7QKH9_BRAPC</name>
<evidence type="ECO:0000313" key="2">
    <source>
        <dbReference type="Proteomes" id="UP000276133"/>
    </source>
</evidence>
<keyword evidence="2" id="KW-1185">Reference proteome</keyword>
<gene>
    <name evidence="1" type="ORF">BpHYR1_016725</name>
</gene>
<dbReference type="Proteomes" id="UP000276133">
    <property type="component" value="Unassembled WGS sequence"/>
</dbReference>
<protein>
    <submittedName>
        <fullName evidence="1">Uncharacterized protein</fullName>
    </submittedName>
</protein>
<proteinExistence type="predicted"/>
<sequence>MHNSRCLANISATILARLLIQNGILLFKTIVGCRVVVFLLTCLQKQEKVAETKIIARSIFPELFDHHFLLVDENSMRERERERSLNWICSISNLGTNTRLVMSFDQGSNLEMVYT</sequence>
<dbReference type="AlphaFoldDB" id="A0A3M7QKH9"/>